<dbReference type="EMBL" id="CP098740">
    <property type="protein sequence ID" value="UZK55670.1"/>
    <property type="molecule type" value="Genomic_DNA"/>
</dbReference>
<keyword evidence="4" id="KW-1185">Reference proteome</keyword>
<feature type="region of interest" description="Disordered" evidence="1">
    <location>
        <begin position="26"/>
        <end position="72"/>
    </location>
</feature>
<evidence type="ECO:0000256" key="2">
    <source>
        <dbReference type="SAM" id="SignalP"/>
    </source>
</evidence>
<dbReference type="PROSITE" id="PS51257">
    <property type="entry name" value="PROKAR_LIPOPROTEIN"/>
    <property type="match status" value="1"/>
</dbReference>
<evidence type="ECO:0000256" key="1">
    <source>
        <dbReference type="SAM" id="MobiDB-lite"/>
    </source>
</evidence>
<evidence type="ECO:0000313" key="4">
    <source>
        <dbReference type="Proteomes" id="UP001164963"/>
    </source>
</evidence>
<proteinExistence type="predicted"/>
<name>A0ABY6PTP0_9ACTN</name>
<reference evidence="3" key="1">
    <citation type="journal article" date="2022" name="Front. Microbiol.">
        <title>Mirubactin C rescues the lethal effect of cell wall biosynthesis mutations in Bacillus subtilis.</title>
        <authorList>
            <person name="Kepplinger B."/>
            <person name="Wen X."/>
            <person name="Tyler A.R."/>
            <person name="Kim B.Y."/>
            <person name="Brown J."/>
            <person name="Banks P."/>
            <person name="Dashti Y."/>
            <person name="Mackenzie E.S."/>
            <person name="Wills C."/>
            <person name="Kawai Y."/>
            <person name="Waldron K.J."/>
            <person name="Allenby N.E.E."/>
            <person name="Wu L.J."/>
            <person name="Hall M.J."/>
            <person name="Errington J."/>
        </authorList>
    </citation>
    <scope>NUCLEOTIDE SEQUENCE</scope>
    <source>
        <strain evidence="3">MDA8-470</strain>
    </source>
</reference>
<sequence length="171" mass="16515">MYKIARTGAVLATGLLTALALTGCGSDGDKGDSGKDPGSSASPTAGGSDASSGTDGGSDDASAGDAKGLEGAWAGQSDGDAVVLSVAAGKAFVVAGSHVCSGTVSGEGKPALELKCADGDTARVTGEVESNDGKTVVIAWGSGKKDTLEKTDADALEKIPDLPGMSDLPTP</sequence>
<organism evidence="3 4">
    <name type="scientific">Streptomyces drozdowiczii</name>
    <dbReference type="NCBI Taxonomy" id="202862"/>
    <lineage>
        <taxon>Bacteria</taxon>
        <taxon>Bacillati</taxon>
        <taxon>Actinomycetota</taxon>
        <taxon>Actinomycetes</taxon>
        <taxon>Kitasatosporales</taxon>
        <taxon>Streptomycetaceae</taxon>
        <taxon>Streptomyces</taxon>
    </lineage>
</organism>
<accession>A0ABY6PTP0</accession>
<evidence type="ECO:0000313" key="3">
    <source>
        <dbReference type="EMBL" id="UZK55670.1"/>
    </source>
</evidence>
<keyword evidence="2" id="KW-0732">Signal</keyword>
<dbReference type="RefSeq" id="WP_265543506.1">
    <property type="nucleotide sequence ID" value="NZ_CP098740.1"/>
</dbReference>
<evidence type="ECO:0008006" key="5">
    <source>
        <dbReference type="Google" id="ProtNLM"/>
    </source>
</evidence>
<feature type="signal peptide" evidence="2">
    <location>
        <begin position="1"/>
        <end position="20"/>
    </location>
</feature>
<gene>
    <name evidence="3" type="ORF">NEH16_17450</name>
</gene>
<protein>
    <recommendedName>
        <fullName evidence="5">Lipoprotein</fullName>
    </recommendedName>
</protein>
<feature type="chain" id="PRO_5045622505" description="Lipoprotein" evidence="2">
    <location>
        <begin position="21"/>
        <end position="171"/>
    </location>
</feature>
<dbReference type="Proteomes" id="UP001164963">
    <property type="component" value="Chromosome"/>
</dbReference>
<feature type="compositionally biased region" description="Low complexity" evidence="1">
    <location>
        <begin position="36"/>
        <end position="66"/>
    </location>
</feature>